<name>A0A1G4JAR7_9SACH</name>
<sequence>MLIKCELSPVNSKKRLKSRLLPALTAMERSKQTLYDTHINMYPPARKEPHSQRIAGGSPSRTVPYPVEDAQQPMSPVPLQSAQTLRSMRSTASLNSRSKTGTPTNPRYDQPFSFQSLASRGPSADSLMNAKPSNSSVDTFQSASEVSESTVPPPPYVETDAVETPRVLQEKLYRQPSDFSEFSEASDQVPRSNESAKSQERDFSHYSEVAKRFFDVYQATINDSPNFTAEIQMIWCETLLQYAFIDEFIANYNINGNKLKRTLTAAEMLKNQKIILEHALKVLTKLITLQHGPALYLMATLYSQQPYLEVKIQAVIARNDAKALDYYCKAAALDVSDACYRAGVCYEYQRGTSPELNRIRSLQKAIHYYEKGALNCDNIACMYKLGMLCLQGVKDSEGNQILKQEVKVAVNWFLRAIRRDEKVGERPETSEKAENETAKQHNGAADATKNDLVSPQAMYELAKVYEFDGLAPMLQDLLTAAGFSRNPTKALQYYHRCATRYQYPLAQWRIGQCYEFGQLNLALAANKSIAWYAKAATAKPRGNPMAMMSLSGWYLTGAKGVLKANNHEAFNWARKACHASEGKLARAEYAVGFFYENGVGCAVDLAAAREHYQKAANAGHIKAQERLRNNYDWSVG</sequence>
<gene>
    <name evidence="3" type="ORF">LAME_0D08526G</name>
</gene>
<dbReference type="Pfam" id="PF08238">
    <property type="entry name" value="Sel1"/>
    <property type="match status" value="7"/>
</dbReference>
<dbReference type="InterPro" id="IPR051726">
    <property type="entry name" value="Chitin_Synth_Reg"/>
</dbReference>
<accession>A0A1G4JAR7</accession>
<evidence type="ECO:0000256" key="1">
    <source>
        <dbReference type="ARBA" id="ARBA00022737"/>
    </source>
</evidence>
<proteinExistence type="predicted"/>
<keyword evidence="1" id="KW-0677">Repeat</keyword>
<keyword evidence="4" id="KW-1185">Reference proteome</keyword>
<feature type="compositionally biased region" description="Basic and acidic residues" evidence="2">
    <location>
        <begin position="424"/>
        <end position="439"/>
    </location>
</feature>
<feature type="region of interest" description="Disordered" evidence="2">
    <location>
        <begin position="179"/>
        <end position="201"/>
    </location>
</feature>
<feature type="compositionally biased region" description="Polar residues" evidence="2">
    <location>
        <begin position="179"/>
        <end position="196"/>
    </location>
</feature>
<dbReference type="InterPro" id="IPR006597">
    <property type="entry name" value="Sel1-like"/>
</dbReference>
<dbReference type="Proteomes" id="UP000191144">
    <property type="component" value="Chromosome D"/>
</dbReference>
<dbReference type="OrthoDB" id="272077at2759"/>
<dbReference type="SMART" id="SM00671">
    <property type="entry name" value="SEL1"/>
    <property type="match status" value="7"/>
</dbReference>
<dbReference type="AlphaFoldDB" id="A0A1G4JAR7"/>
<dbReference type="Gene3D" id="1.25.40.10">
    <property type="entry name" value="Tetratricopeptide repeat domain"/>
    <property type="match status" value="2"/>
</dbReference>
<dbReference type="PANTHER" id="PTHR46430">
    <property type="entry name" value="PROTEIN SKT5-RELATED"/>
    <property type="match status" value="1"/>
</dbReference>
<dbReference type="InterPro" id="IPR011990">
    <property type="entry name" value="TPR-like_helical_dom_sf"/>
</dbReference>
<dbReference type="EMBL" id="LT598482">
    <property type="protein sequence ID" value="SCU87041.1"/>
    <property type="molecule type" value="Genomic_DNA"/>
</dbReference>
<feature type="region of interest" description="Disordered" evidence="2">
    <location>
        <begin position="424"/>
        <end position="447"/>
    </location>
</feature>
<protein>
    <submittedName>
        <fullName evidence="3">LAME_0D08526g1_1</fullName>
    </submittedName>
</protein>
<evidence type="ECO:0000313" key="3">
    <source>
        <dbReference type="EMBL" id="SCU87041.1"/>
    </source>
</evidence>
<reference evidence="4" key="1">
    <citation type="submission" date="2016-03" db="EMBL/GenBank/DDBJ databases">
        <authorList>
            <person name="Devillers Hugo."/>
        </authorList>
    </citation>
    <scope>NUCLEOTIDE SEQUENCE [LARGE SCALE GENOMIC DNA]</scope>
</reference>
<feature type="compositionally biased region" description="Polar residues" evidence="2">
    <location>
        <begin position="131"/>
        <end position="143"/>
    </location>
</feature>
<dbReference type="SUPFAM" id="SSF81901">
    <property type="entry name" value="HCP-like"/>
    <property type="match status" value="1"/>
</dbReference>
<organism evidence="3 4">
    <name type="scientific">Lachancea meyersii CBS 8951</name>
    <dbReference type="NCBI Taxonomy" id="1266667"/>
    <lineage>
        <taxon>Eukaryota</taxon>
        <taxon>Fungi</taxon>
        <taxon>Dikarya</taxon>
        <taxon>Ascomycota</taxon>
        <taxon>Saccharomycotina</taxon>
        <taxon>Saccharomycetes</taxon>
        <taxon>Saccharomycetales</taxon>
        <taxon>Saccharomycetaceae</taxon>
        <taxon>Lachancea</taxon>
    </lineage>
</organism>
<feature type="region of interest" description="Disordered" evidence="2">
    <location>
        <begin position="41"/>
        <end position="164"/>
    </location>
</feature>
<evidence type="ECO:0000256" key="2">
    <source>
        <dbReference type="SAM" id="MobiDB-lite"/>
    </source>
</evidence>
<evidence type="ECO:0000313" key="4">
    <source>
        <dbReference type="Proteomes" id="UP000191144"/>
    </source>
</evidence>
<dbReference type="PANTHER" id="PTHR46430:SF3">
    <property type="entry name" value="ACTIVATOR OF C KINASE PROTEIN 1"/>
    <property type="match status" value="1"/>
</dbReference>
<feature type="compositionally biased region" description="Polar residues" evidence="2">
    <location>
        <begin position="72"/>
        <end position="118"/>
    </location>
</feature>